<feature type="domain" description="FAD dependent oxidoreductase" evidence="2">
    <location>
        <begin position="9"/>
        <end position="424"/>
    </location>
</feature>
<dbReference type="GO" id="GO:0005829">
    <property type="term" value="C:cytosol"/>
    <property type="evidence" value="ECO:0007669"/>
    <property type="project" value="GOC"/>
</dbReference>
<dbReference type="Pfam" id="PF01266">
    <property type="entry name" value="DAO"/>
    <property type="match status" value="1"/>
</dbReference>
<proteinExistence type="predicted"/>
<accession>A0AA38WY92</accession>
<dbReference type="InterPro" id="IPR006076">
    <property type="entry name" value="FAD-dep_OxRdtase"/>
</dbReference>
<comment type="caution">
    <text evidence="3">The sequence shown here is derived from an EMBL/GenBank/DDBJ whole genome shotgun (WGS) entry which is preliminary data.</text>
</comment>
<dbReference type="Gene3D" id="3.50.50.60">
    <property type="entry name" value="FAD/NAD(P)-binding domain"/>
    <property type="match status" value="2"/>
</dbReference>
<sequence length="447" mass="47695">MADTEKKSIVIVGGGIIGCSTAYFLTRHSKYNPDVHSIHLLEATGIASGASGKAGGLLALWAYPQSIVPLSFKLHAELAKEHGGAERWGYRGVGVGQIELKGRQITGKEKVIAQKGAVDGAASDGNGHADGKGEDIRGIHQQDVASDGNFDPSRVSLQKRSKDSYKNLRSMGMPDDLDWTAEECTLGYESMGSPKDTAQVHPYQFTTSMARLAEEKGARVIIGAVDKIETGSGDAPEHTVHYTDRNSNSTQTLKATNVIITAGPWTKTVWPGTPISALRAHSVTIRPSRPVSPYCLFTSLSLPKNFKAGTKSRASHVTPEIYARPNNELYACGEGDHLVPLPKSSADVVVDDSRCQDIVDCCASFSDEMRDGSVLVRQACYLPQVETGSGPLVGLTGTKGVLMAAGHTCWGIQNGPGTGKLMSEFVFDGEGTSANVRALDPRRVLRT</sequence>
<dbReference type="Gene3D" id="3.30.9.10">
    <property type="entry name" value="D-Amino Acid Oxidase, subunit A, domain 2"/>
    <property type="match status" value="1"/>
</dbReference>
<dbReference type="PANTHER" id="PTHR13847:SF150">
    <property type="entry name" value="OXIDOREDUCTASE TDA3-RELATED"/>
    <property type="match status" value="1"/>
</dbReference>
<dbReference type="PROSITE" id="PS51257">
    <property type="entry name" value="PROKAR_LIPOPROTEIN"/>
    <property type="match status" value="1"/>
</dbReference>
<feature type="region of interest" description="Disordered" evidence="1">
    <location>
        <begin position="143"/>
        <end position="169"/>
    </location>
</feature>
<name>A0AA38WY92_9EURO</name>
<dbReference type="GO" id="GO:0005770">
    <property type="term" value="C:late endosome"/>
    <property type="evidence" value="ECO:0007669"/>
    <property type="project" value="TreeGrafter"/>
</dbReference>
<evidence type="ECO:0000256" key="1">
    <source>
        <dbReference type="SAM" id="MobiDB-lite"/>
    </source>
</evidence>
<organism evidence="3 4">
    <name type="scientific">Cladophialophora chaetospira</name>
    <dbReference type="NCBI Taxonomy" id="386627"/>
    <lineage>
        <taxon>Eukaryota</taxon>
        <taxon>Fungi</taxon>
        <taxon>Dikarya</taxon>
        <taxon>Ascomycota</taxon>
        <taxon>Pezizomycotina</taxon>
        <taxon>Eurotiomycetes</taxon>
        <taxon>Chaetothyriomycetidae</taxon>
        <taxon>Chaetothyriales</taxon>
        <taxon>Herpotrichiellaceae</taxon>
        <taxon>Cladophialophora</taxon>
    </lineage>
</organism>
<dbReference type="EMBL" id="JAPDRK010000022">
    <property type="protein sequence ID" value="KAJ9603373.1"/>
    <property type="molecule type" value="Genomic_DNA"/>
</dbReference>
<dbReference type="GO" id="GO:0042147">
    <property type="term" value="P:retrograde transport, endosome to Golgi"/>
    <property type="evidence" value="ECO:0007669"/>
    <property type="project" value="TreeGrafter"/>
</dbReference>
<dbReference type="Proteomes" id="UP001172673">
    <property type="component" value="Unassembled WGS sequence"/>
</dbReference>
<dbReference type="AlphaFoldDB" id="A0AA38WY92"/>
<evidence type="ECO:0000259" key="2">
    <source>
        <dbReference type="Pfam" id="PF01266"/>
    </source>
</evidence>
<protein>
    <recommendedName>
        <fullName evidence="2">FAD dependent oxidoreductase domain-containing protein</fullName>
    </recommendedName>
</protein>
<reference evidence="3" key="1">
    <citation type="submission" date="2022-10" db="EMBL/GenBank/DDBJ databases">
        <title>Culturing micro-colonial fungi from biological soil crusts in the Mojave desert and describing Neophaeococcomyces mojavensis, and introducing the new genera and species Taxawa tesnikishii.</title>
        <authorList>
            <person name="Kurbessoian T."/>
            <person name="Stajich J.E."/>
        </authorList>
    </citation>
    <scope>NUCLEOTIDE SEQUENCE</scope>
    <source>
        <strain evidence="3">TK_41</strain>
    </source>
</reference>
<dbReference type="PANTHER" id="PTHR13847">
    <property type="entry name" value="SARCOSINE DEHYDROGENASE-RELATED"/>
    <property type="match status" value="1"/>
</dbReference>
<dbReference type="InterPro" id="IPR036188">
    <property type="entry name" value="FAD/NAD-bd_sf"/>
</dbReference>
<evidence type="ECO:0000313" key="4">
    <source>
        <dbReference type="Proteomes" id="UP001172673"/>
    </source>
</evidence>
<dbReference type="SUPFAM" id="SSF51905">
    <property type="entry name" value="FAD/NAD(P)-binding domain"/>
    <property type="match status" value="1"/>
</dbReference>
<keyword evidence="4" id="KW-1185">Reference proteome</keyword>
<evidence type="ECO:0000313" key="3">
    <source>
        <dbReference type="EMBL" id="KAJ9603373.1"/>
    </source>
</evidence>
<gene>
    <name evidence="3" type="ORF">H2200_012151</name>
</gene>